<gene>
    <name evidence="2" type="ORF">E5162_10605</name>
</gene>
<evidence type="ECO:0000313" key="2">
    <source>
        <dbReference type="EMBL" id="TGY92110.1"/>
    </source>
</evidence>
<keyword evidence="1" id="KW-0812">Transmembrane</keyword>
<dbReference type="Proteomes" id="UP000305451">
    <property type="component" value="Unassembled WGS sequence"/>
</dbReference>
<protein>
    <recommendedName>
        <fullName evidence="4">Glycosyltransferase RgtA/B/C/D-like domain-containing protein</fullName>
    </recommendedName>
</protein>
<dbReference type="RefSeq" id="WP_135945243.1">
    <property type="nucleotide sequence ID" value="NZ_BMEI01000003.1"/>
</dbReference>
<feature type="transmembrane region" description="Helical" evidence="1">
    <location>
        <begin position="134"/>
        <end position="157"/>
    </location>
</feature>
<feature type="transmembrane region" description="Helical" evidence="1">
    <location>
        <begin position="169"/>
        <end position="197"/>
    </location>
</feature>
<organism evidence="2 3">
    <name type="scientific">Marinicauda pacifica</name>
    <dbReference type="NCBI Taxonomy" id="1133559"/>
    <lineage>
        <taxon>Bacteria</taxon>
        <taxon>Pseudomonadati</taxon>
        <taxon>Pseudomonadota</taxon>
        <taxon>Alphaproteobacteria</taxon>
        <taxon>Maricaulales</taxon>
        <taxon>Maricaulaceae</taxon>
        <taxon>Marinicauda</taxon>
    </lineage>
</organism>
<name>A0A4S2H8F9_9PROT</name>
<keyword evidence="1" id="KW-1133">Transmembrane helix</keyword>
<feature type="transmembrane region" description="Helical" evidence="1">
    <location>
        <begin position="110"/>
        <end position="128"/>
    </location>
</feature>
<reference evidence="2 3" key="1">
    <citation type="journal article" date="2013" name="Int. J. Syst. Evol. Microbiol.">
        <title>Marinicauda pacifica gen. nov., sp. nov., a prosthecate alphaproteobacterium of the family Hyphomonadaceae isolated from deep seawater.</title>
        <authorList>
            <person name="Zhang X.Y."/>
            <person name="Li G.W."/>
            <person name="Wang C.S."/>
            <person name="Zhang Y.J."/>
            <person name="Xu X.W."/>
            <person name="Li H."/>
            <person name="Liu A."/>
            <person name="Liu C."/>
            <person name="Xie B.B."/>
            <person name="Qin Q.L."/>
            <person name="Xu Z."/>
            <person name="Chen X.L."/>
            <person name="Zhou B.C."/>
            <person name="Zhang Y.Z."/>
        </authorList>
    </citation>
    <scope>NUCLEOTIDE SEQUENCE [LARGE SCALE GENOMIC DNA]</scope>
    <source>
        <strain evidence="2 3">P-1 km-3</strain>
    </source>
</reference>
<dbReference type="OrthoDB" id="7330808at2"/>
<keyword evidence="3" id="KW-1185">Reference proteome</keyword>
<feature type="transmembrane region" description="Helical" evidence="1">
    <location>
        <begin position="366"/>
        <end position="384"/>
    </location>
</feature>
<evidence type="ECO:0000256" key="1">
    <source>
        <dbReference type="SAM" id="Phobius"/>
    </source>
</evidence>
<feature type="transmembrane region" description="Helical" evidence="1">
    <location>
        <begin position="272"/>
        <end position="296"/>
    </location>
</feature>
<sequence>MNDRYLLRFAGVLLAALAALTLILTWRAVLSAYSPLPFWDQWEEVVTSQYLAHLFSAHNEHRIAIPRLFFAIDSSVFGGRNLFLLAAIQLIQALHAAALVWVARRAGVRGPALALIGALVVALLFSGAQIENFYWGFQVQFVLVYLLATITFILALLGKATLWRDAGAVACGIAAALCLSAGILVLPACAVFLVLMRAPVRRIVIYAATGILIWVAYFQGGILSSAGSEPVATLSAPLNILYYAFVFLGGPLRHLASSGPVTALLPVLETEVRAAALTGLAGLSLALLAGLIVLVRNGPRARFVLLAICGLVVVVAVMTGAGRWELGAEQALSSRYATPVFLFWASLGALYWSLSRQLPRAIWRTTAQSVLTLTFFIVVILALTHRGGWTDLARAQGDRLERAESAVLTGVREDEILAGIYPSPQKVMEQAAVLREAGNSVFASGRDDWIGQTLDSIADRVDPSQCLGVIDERRTVGAGQEGEGVRATGWVFATQPQRPVNEILLVSGSGEVRGYGQRLIDRPDVMAAEPVVTDSRSGWLGHTRSAEGETIVAYAILDEAGGRLAVCEFARR</sequence>
<evidence type="ECO:0000313" key="3">
    <source>
        <dbReference type="Proteomes" id="UP000305451"/>
    </source>
</evidence>
<dbReference type="AlphaFoldDB" id="A0A4S2H8F9"/>
<dbReference type="EMBL" id="SRXV01000003">
    <property type="protein sequence ID" value="TGY92110.1"/>
    <property type="molecule type" value="Genomic_DNA"/>
</dbReference>
<feature type="transmembrane region" description="Helical" evidence="1">
    <location>
        <begin position="303"/>
        <end position="324"/>
    </location>
</feature>
<feature type="transmembrane region" description="Helical" evidence="1">
    <location>
        <begin position="336"/>
        <end position="354"/>
    </location>
</feature>
<accession>A0A4S2H8F9</accession>
<comment type="caution">
    <text evidence="2">The sequence shown here is derived from an EMBL/GenBank/DDBJ whole genome shotgun (WGS) entry which is preliminary data.</text>
</comment>
<feature type="transmembrane region" description="Helical" evidence="1">
    <location>
        <begin position="203"/>
        <end position="224"/>
    </location>
</feature>
<keyword evidence="1" id="KW-0472">Membrane</keyword>
<proteinExistence type="predicted"/>
<evidence type="ECO:0008006" key="4">
    <source>
        <dbReference type="Google" id="ProtNLM"/>
    </source>
</evidence>